<dbReference type="Pfam" id="PF00990">
    <property type="entry name" value="GGDEF"/>
    <property type="match status" value="1"/>
</dbReference>
<dbReference type="Proteomes" id="UP000515977">
    <property type="component" value="Chromosome"/>
</dbReference>
<dbReference type="InterPro" id="IPR001633">
    <property type="entry name" value="EAL_dom"/>
</dbReference>
<dbReference type="PANTHER" id="PTHR44757">
    <property type="entry name" value="DIGUANYLATE CYCLASE DGCP"/>
    <property type="match status" value="1"/>
</dbReference>
<evidence type="ECO:0000256" key="4">
    <source>
        <dbReference type="ARBA" id="ARBA00022989"/>
    </source>
</evidence>
<dbReference type="PROSITE" id="PS50883">
    <property type="entry name" value="EAL"/>
    <property type="match status" value="1"/>
</dbReference>
<dbReference type="InterPro" id="IPR029787">
    <property type="entry name" value="Nucleotide_cyclase"/>
</dbReference>
<feature type="transmembrane region" description="Helical" evidence="6">
    <location>
        <begin position="292"/>
        <end position="312"/>
    </location>
</feature>
<dbReference type="EMBL" id="CP060711">
    <property type="protein sequence ID" value="QNN46637.1"/>
    <property type="molecule type" value="Genomic_DNA"/>
</dbReference>
<dbReference type="AlphaFoldDB" id="A0A7G9QTG2"/>
<dbReference type="InterPro" id="IPR043128">
    <property type="entry name" value="Rev_trsase/Diguanyl_cyclase"/>
</dbReference>
<dbReference type="FunFam" id="3.30.70.270:FF:000001">
    <property type="entry name" value="Diguanylate cyclase domain protein"/>
    <property type="match status" value="1"/>
</dbReference>
<dbReference type="GO" id="GO:0007165">
    <property type="term" value="P:signal transduction"/>
    <property type="evidence" value="ECO:0007669"/>
    <property type="project" value="UniProtKB-ARBA"/>
</dbReference>
<dbReference type="NCBIfam" id="TIGR00254">
    <property type="entry name" value="GGDEF"/>
    <property type="match status" value="1"/>
</dbReference>
<keyword evidence="4 6" id="KW-1133">Transmembrane helix</keyword>
<gene>
    <name evidence="10" type="ORF">H9L17_00115</name>
</gene>
<dbReference type="Pfam" id="PF03924">
    <property type="entry name" value="CHASE"/>
    <property type="match status" value="1"/>
</dbReference>
<feature type="transmembrane region" description="Helical" evidence="6">
    <location>
        <begin position="23"/>
        <end position="42"/>
    </location>
</feature>
<dbReference type="GO" id="GO:0016020">
    <property type="term" value="C:membrane"/>
    <property type="evidence" value="ECO:0007669"/>
    <property type="project" value="UniProtKB-SubCell"/>
</dbReference>
<dbReference type="Gene3D" id="3.30.450.350">
    <property type="entry name" value="CHASE domain"/>
    <property type="match status" value="1"/>
</dbReference>
<dbReference type="InterPro" id="IPR042240">
    <property type="entry name" value="CHASE_sf"/>
</dbReference>
<dbReference type="CDD" id="cd01948">
    <property type="entry name" value="EAL"/>
    <property type="match status" value="1"/>
</dbReference>
<dbReference type="GO" id="GO:0003824">
    <property type="term" value="F:catalytic activity"/>
    <property type="evidence" value="ECO:0007669"/>
    <property type="project" value="UniProtKB-ARBA"/>
</dbReference>
<keyword evidence="11" id="KW-1185">Reference proteome</keyword>
<dbReference type="InterPro" id="IPR000160">
    <property type="entry name" value="GGDEF_dom"/>
</dbReference>
<dbReference type="SMART" id="SM00052">
    <property type="entry name" value="EAL"/>
    <property type="match status" value="1"/>
</dbReference>
<name>A0A7G9QTG2_9GAMM</name>
<evidence type="ECO:0000256" key="1">
    <source>
        <dbReference type="ARBA" id="ARBA00001946"/>
    </source>
</evidence>
<evidence type="ECO:0000256" key="2">
    <source>
        <dbReference type="ARBA" id="ARBA00004370"/>
    </source>
</evidence>
<feature type="domain" description="GGDEF" evidence="9">
    <location>
        <begin position="478"/>
        <end position="611"/>
    </location>
</feature>
<protein>
    <submittedName>
        <fullName evidence="10">EAL domain-containing protein</fullName>
    </submittedName>
</protein>
<dbReference type="PANTHER" id="PTHR44757:SF4">
    <property type="entry name" value="DIGUANYLATE CYCLASE DGCE-RELATED"/>
    <property type="match status" value="1"/>
</dbReference>
<dbReference type="RefSeq" id="WP_187570401.1">
    <property type="nucleotide sequence ID" value="NZ_CP060711.1"/>
</dbReference>
<dbReference type="PROSITE" id="PS50839">
    <property type="entry name" value="CHASE"/>
    <property type="match status" value="1"/>
</dbReference>
<dbReference type="CDD" id="cd01949">
    <property type="entry name" value="GGDEF"/>
    <property type="match status" value="1"/>
</dbReference>
<evidence type="ECO:0000313" key="11">
    <source>
        <dbReference type="Proteomes" id="UP000515977"/>
    </source>
</evidence>
<sequence length="877" mass="96641">MPFEAHDIETSAAGLGSRRRVPAWAWAAVAFLLGMALTFWLAEGERRRSERDERHLFVMEVENAAAAIHVQLDQCEHLIRAFQSIFLASDNVSPEEYARAYENMQSNSVVRISLQALAYVERQRRADGDHYVTAMFAPEQGNESIRGLDITTQPMNLEALLRSRDTDQVTMSAPFDLRQASGSGFILRLPIYASGTVPTTVEARRAAIIGSVGASFRISDLLASTVSEAPALLADLAVEDISGPAPRQLYLHRFGERADKPAHTVKLRFGGRTWNVVAYPRATPNERDGWELVLWIGAVISALLAALTWSLVSTRERAIALGTSMSQRFRASEERFRKLNELLPCLVLLARKDDGTVVYRNAAARDKLAMDDGRAGLSSLLDADSIARLCGGSEGDLAAVEVQMRDAAGALFWASAWVSSIELDGNPMWLLVASDVSEQRQLTESLSYQASHDSLTRLYNRREFEARAQAMLARADRGDGALLFIDLDQFKLINDTSGHRAGDELLVQLATVMREKLRPEDVLGRLGGDEFGVLLSGVPTIEAALQAAERLRRCIEGFIFGWEQRTYTISASIGAVMLANATSLKELFAHADAACYLAKEAGRNRVHVYAEDDTAITSRLGEMEWANRIRDALRDGRLLLDYQELHPLRPGNGEGAHIELLLRLRGEDGGEVLPGAFLPAAERYGLMPLIDRWVVETALGNIDRIHPDGGRLATCAINLSGASLEDAGLFERIAQLVALYQIDARRLVFEITETVAMRDFAASSALIARLRSLGCRVALDDFGAGMSSFGYLKNLELDMVKIDGSFVQNMASDRMSQSIIRAVTDIAHQQGLTVVAEWVSSKELLDMLASMNVDYAQGFALHRPQRALFQRDAQHHG</sequence>
<dbReference type="SUPFAM" id="SSF55785">
    <property type="entry name" value="PYP-like sensor domain (PAS domain)"/>
    <property type="match status" value="1"/>
</dbReference>
<dbReference type="Pfam" id="PF00563">
    <property type="entry name" value="EAL"/>
    <property type="match status" value="1"/>
</dbReference>
<dbReference type="SUPFAM" id="SSF141868">
    <property type="entry name" value="EAL domain-like"/>
    <property type="match status" value="1"/>
</dbReference>
<evidence type="ECO:0000313" key="10">
    <source>
        <dbReference type="EMBL" id="QNN46637.1"/>
    </source>
</evidence>
<proteinExistence type="predicted"/>
<evidence type="ECO:0000256" key="5">
    <source>
        <dbReference type="ARBA" id="ARBA00023136"/>
    </source>
</evidence>
<reference evidence="10 11" key="1">
    <citation type="submission" date="2020-08" db="EMBL/GenBank/DDBJ databases">
        <title>Genome sequence of Thermomonas brevis KACC 16975T.</title>
        <authorList>
            <person name="Hyun D.-W."/>
            <person name="Bae J.-W."/>
        </authorList>
    </citation>
    <scope>NUCLEOTIDE SEQUENCE [LARGE SCALE GENOMIC DNA]</scope>
    <source>
        <strain evidence="10 11">KACC 16975</strain>
    </source>
</reference>
<dbReference type="Gene3D" id="3.30.450.20">
    <property type="entry name" value="PAS domain"/>
    <property type="match status" value="1"/>
</dbReference>
<evidence type="ECO:0000259" key="9">
    <source>
        <dbReference type="PROSITE" id="PS50887"/>
    </source>
</evidence>
<dbReference type="InterPro" id="IPR052155">
    <property type="entry name" value="Biofilm_reg_signaling"/>
</dbReference>
<keyword evidence="5 6" id="KW-0472">Membrane</keyword>
<dbReference type="Gene3D" id="3.30.70.270">
    <property type="match status" value="1"/>
</dbReference>
<feature type="domain" description="EAL" evidence="8">
    <location>
        <begin position="622"/>
        <end position="877"/>
    </location>
</feature>
<organism evidence="10 11">
    <name type="scientific">Thermomonas brevis</name>
    <dbReference type="NCBI Taxonomy" id="215691"/>
    <lineage>
        <taxon>Bacteria</taxon>
        <taxon>Pseudomonadati</taxon>
        <taxon>Pseudomonadota</taxon>
        <taxon>Gammaproteobacteria</taxon>
        <taxon>Lysobacterales</taxon>
        <taxon>Lysobacteraceae</taxon>
        <taxon>Thermomonas</taxon>
    </lineage>
</organism>
<dbReference type="InterPro" id="IPR035919">
    <property type="entry name" value="EAL_sf"/>
</dbReference>
<keyword evidence="3 6" id="KW-0812">Transmembrane</keyword>
<dbReference type="InterPro" id="IPR006189">
    <property type="entry name" value="CHASE_dom"/>
</dbReference>
<comment type="subcellular location">
    <subcellularLocation>
        <location evidence="2">Membrane</location>
    </subcellularLocation>
</comment>
<dbReference type="PROSITE" id="PS50887">
    <property type="entry name" value="GGDEF"/>
    <property type="match status" value="1"/>
</dbReference>
<accession>A0A7G9QTG2</accession>
<dbReference type="SMART" id="SM01079">
    <property type="entry name" value="CHASE"/>
    <property type="match status" value="1"/>
</dbReference>
<dbReference type="KEGG" id="tbv:H9L17_00115"/>
<feature type="domain" description="CHASE" evidence="7">
    <location>
        <begin position="130"/>
        <end position="228"/>
    </location>
</feature>
<dbReference type="SMART" id="SM00267">
    <property type="entry name" value="GGDEF"/>
    <property type="match status" value="1"/>
</dbReference>
<dbReference type="SUPFAM" id="SSF55073">
    <property type="entry name" value="Nucleotide cyclase"/>
    <property type="match status" value="1"/>
</dbReference>
<evidence type="ECO:0000259" key="8">
    <source>
        <dbReference type="PROSITE" id="PS50883"/>
    </source>
</evidence>
<comment type="cofactor">
    <cofactor evidence="1">
        <name>Mg(2+)</name>
        <dbReference type="ChEBI" id="CHEBI:18420"/>
    </cofactor>
</comment>
<evidence type="ECO:0000259" key="7">
    <source>
        <dbReference type="PROSITE" id="PS50839"/>
    </source>
</evidence>
<dbReference type="Gene3D" id="3.20.20.450">
    <property type="entry name" value="EAL domain"/>
    <property type="match status" value="1"/>
</dbReference>
<evidence type="ECO:0000256" key="6">
    <source>
        <dbReference type="SAM" id="Phobius"/>
    </source>
</evidence>
<dbReference type="InterPro" id="IPR035965">
    <property type="entry name" value="PAS-like_dom_sf"/>
</dbReference>
<evidence type="ECO:0000256" key="3">
    <source>
        <dbReference type="ARBA" id="ARBA00022692"/>
    </source>
</evidence>